<organism evidence="1 2">
    <name type="scientific">Chinchilla lanigera</name>
    <name type="common">Long-tailed chinchilla</name>
    <name type="synonym">Chinchilla villidera</name>
    <dbReference type="NCBI Taxonomy" id="34839"/>
    <lineage>
        <taxon>Eukaryota</taxon>
        <taxon>Metazoa</taxon>
        <taxon>Chordata</taxon>
        <taxon>Craniata</taxon>
        <taxon>Vertebrata</taxon>
        <taxon>Euteleostomi</taxon>
        <taxon>Mammalia</taxon>
        <taxon>Eutheria</taxon>
        <taxon>Euarchontoglires</taxon>
        <taxon>Glires</taxon>
        <taxon>Rodentia</taxon>
        <taxon>Hystricomorpha</taxon>
        <taxon>Chinchillidae</taxon>
        <taxon>Chinchilla</taxon>
    </lineage>
</organism>
<accession>A0A8C2YUM2</accession>
<dbReference type="AlphaFoldDB" id="A0A8C2YUM2"/>
<sequence>MASKERVNAVTKETGFARCRKPAAYTPETCKLLKAMMKESKLTNFQQRHIMDTIK</sequence>
<evidence type="ECO:0000313" key="2">
    <source>
        <dbReference type="Proteomes" id="UP000694398"/>
    </source>
</evidence>
<reference evidence="1" key="1">
    <citation type="submission" date="2025-08" db="UniProtKB">
        <authorList>
            <consortium name="Ensembl"/>
        </authorList>
    </citation>
    <scope>IDENTIFICATION</scope>
</reference>
<dbReference type="Proteomes" id="UP000694398">
    <property type="component" value="Unassembled WGS sequence"/>
</dbReference>
<dbReference type="InterPro" id="IPR007914">
    <property type="entry name" value="UPF0193"/>
</dbReference>
<dbReference type="PANTHER" id="PTHR28348">
    <property type="entry name" value="UPF0193 PROTEIN EVG1"/>
    <property type="match status" value="1"/>
</dbReference>
<dbReference type="GeneTree" id="ENSGT00940000169536"/>
<protein>
    <submittedName>
        <fullName evidence="1">Uncharacterized protein</fullName>
    </submittedName>
</protein>
<evidence type="ECO:0000313" key="1">
    <source>
        <dbReference type="Ensembl" id="ENSCLAP00000024499.1"/>
    </source>
</evidence>
<keyword evidence="2" id="KW-1185">Reference proteome</keyword>
<gene>
    <name evidence="1" type="primary">CUNH22orf23</name>
</gene>
<dbReference type="Pfam" id="PF05250">
    <property type="entry name" value="UPF0193"/>
    <property type="match status" value="1"/>
</dbReference>
<reference evidence="1" key="2">
    <citation type="submission" date="2025-09" db="UniProtKB">
        <authorList>
            <consortium name="Ensembl"/>
        </authorList>
    </citation>
    <scope>IDENTIFICATION</scope>
</reference>
<proteinExistence type="predicted"/>
<dbReference type="Ensembl" id="ENSCLAT00000024734.1">
    <property type="protein sequence ID" value="ENSCLAP00000024499.1"/>
    <property type="gene ID" value="ENSCLAG00000016820.1"/>
</dbReference>
<name>A0A8C2YUM2_CHILA</name>
<dbReference type="OMA" id="WHSPKSA"/>
<dbReference type="PANTHER" id="PTHR28348:SF1">
    <property type="entry name" value="UPF0193 PROTEIN EVG1"/>
    <property type="match status" value="1"/>
</dbReference>